<proteinExistence type="predicted"/>
<dbReference type="EMBL" id="WJBD01000005">
    <property type="protein sequence ID" value="MBC3887804.1"/>
    <property type="molecule type" value="Genomic_DNA"/>
</dbReference>
<dbReference type="InterPro" id="IPR055101">
    <property type="entry name" value="AIPR_N"/>
</dbReference>
<reference evidence="3" key="2">
    <citation type="submission" date="2020-10" db="EMBL/GenBank/DDBJ databases">
        <title>Comparative genomics of the Acetobacterium genus.</title>
        <authorList>
            <person name="Marshall C."/>
            <person name="May H."/>
            <person name="Norman S."/>
        </authorList>
    </citation>
    <scope>NUCLEOTIDE SEQUENCE</scope>
    <source>
        <strain evidence="3">DER-2019</strain>
    </source>
</reference>
<evidence type="ECO:0000313" key="3">
    <source>
        <dbReference type="EMBL" id="MBC3887804.1"/>
    </source>
</evidence>
<protein>
    <submittedName>
        <fullName evidence="3">AIPR protein</fullName>
    </submittedName>
</protein>
<evidence type="ECO:0000313" key="4">
    <source>
        <dbReference type="Proteomes" id="UP000616595"/>
    </source>
</evidence>
<sequence>MELQEYHKLYYEDVKSTAASEGDGNVPSFTKLTCENFVENQVFEEYEQSYFEGASGRKKCRVDAWSYNEFDKTLVLIASNYSQKEEIETLTKTEANQLFKWSLAFFEECINEQLDIEISTPAFDLSKQIQFLWKKEELNKIKLFVITDKIMSKSIGIFPNSKFKGIPLEYHIWDIQRLERLFTEGEEGEPIEVDFLELYGKGLPTLEACDVNVDGLKFYLCVLSGDLLADIYDKFGSRLLEGNVRSFLSTKVAVNRDIRKTILSDEKNMFFSYNNGIAATANEVDIDKTETGILIKKINNLQVVNGGQTTASLSNARFKDKTSLENIYVQMKLTVIPDKKTAEKIIPNISRYSNSQNKVSSADFFSNHEFNIQMEKLSRRLFAPAKDGAQYETIWFFERVRGQFEQEQRKMTPAKKRQYILQHPKDQRLNKTDMAKLRDIWRELPNIVSWGAQKNCMRFAEYIDIEWMKNKDNFNELYYKDTIALRIIFNYLDKNIAKQVWYEKGYKANIVTYAMSWFKHLVEKQYPQKTFDLQKVWKTQELTDALKLQLLQISEYVSSYITDDAREVLNVTEWCKKENCWTCLKEKSFEIDKEAVKGYLISIGDAKDIAKIERKVQKMVNGIEAQKQVVGLGVNYWKKIATWGLDKNLFSPKEMSLLKTAIEMEIKLPTEKQCASVLEIKGKSENEGFTYS</sequence>
<organism evidence="3 4">
    <name type="scientific">Acetobacterium paludosum</name>
    <dbReference type="NCBI Taxonomy" id="52693"/>
    <lineage>
        <taxon>Bacteria</taxon>
        <taxon>Bacillati</taxon>
        <taxon>Bacillota</taxon>
        <taxon>Clostridia</taxon>
        <taxon>Eubacteriales</taxon>
        <taxon>Eubacteriaceae</taxon>
        <taxon>Acetobacterium</taxon>
    </lineage>
</organism>
<dbReference type="Pfam" id="PF22879">
    <property type="entry name" value="AIPR_N"/>
    <property type="match status" value="1"/>
</dbReference>
<feature type="domain" description="Abortive infection phage resistance protein N-terminal" evidence="2">
    <location>
        <begin position="29"/>
        <end position="180"/>
    </location>
</feature>
<dbReference type="RefSeq" id="WP_148567311.1">
    <property type="nucleotide sequence ID" value="NZ_RXYA01000009.1"/>
</dbReference>
<gene>
    <name evidence="3" type="ORF">GH810_05725</name>
</gene>
<feature type="domain" description="Abortive phage infection protein C-terminal" evidence="1">
    <location>
        <begin position="240"/>
        <end position="564"/>
    </location>
</feature>
<dbReference type="Proteomes" id="UP000616595">
    <property type="component" value="Unassembled WGS sequence"/>
</dbReference>
<dbReference type="OrthoDB" id="9806213at2"/>
<name>A0A923HSC1_9FIRM</name>
<evidence type="ECO:0000259" key="1">
    <source>
        <dbReference type="Pfam" id="PF10592"/>
    </source>
</evidence>
<dbReference type="AlphaFoldDB" id="A0A923HSC1"/>
<dbReference type="InterPro" id="IPR018891">
    <property type="entry name" value="AIPR_C"/>
</dbReference>
<comment type="caution">
    <text evidence="3">The sequence shown here is derived from an EMBL/GenBank/DDBJ whole genome shotgun (WGS) entry which is preliminary data.</text>
</comment>
<reference evidence="3" key="1">
    <citation type="submission" date="2019-10" db="EMBL/GenBank/DDBJ databases">
        <authorList>
            <person name="Ross D.E."/>
            <person name="Gulliver D."/>
        </authorList>
    </citation>
    <scope>NUCLEOTIDE SEQUENCE</scope>
    <source>
        <strain evidence="3">DER-2019</strain>
    </source>
</reference>
<keyword evidence="4" id="KW-1185">Reference proteome</keyword>
<dbReference type="Pfam" id="PF10592">
    <property type="entry name" value="AIPR"/>
    <property type="match status" value="1"/>
</dbReference>
<evidence type="ECO:0000259" key="2">
    <source>
        <dbReference type="Pfam" id="PF22879"/>
    </source>
</evidence>
<accession>A0A923HSC1</accession>